<name>A0ABT7AI17_9HYPH</name>
<dbReference type="Pfam" id="PF05521">
    <property type="entry name" value="Phage_HCP"/>
    <property type="match status" value="1"/>
</dbReference>
<dbReference type="Proteomes" id="UP001321492">
    <property type="component" value="Unassembled WGS sequence"/>
</dbReference>
<dbReference type="InterPro" id="IPR038666">
    <property type="entry name" value="SSP1_head-tail_sf"/>
</dbReference>
<keyword evidence="2" id="KW-1185">Reference proteome</keyword>
<protein>
    <submittedName>
        <fullName evidence="1">Head-tail adaptor protein</fullName>
    </submittedName>
</protein>
<dbReference type="RefSeq" id="WP_283741024.1">
    <property type="nucleotide sequence ID" value="NZ_JASJEV010000007.1"/>
</dbReference>
<evidence type="ECO:0000313" key="2">
    <source>
        <dbReference type="Proteomes" id="UP001321492"/>
    </source>
</evidence>
<dbReference type="InterPro" id="IPR008767">
    <property type="entry name" value="Phage_SPP1_head-tail_adaptor"/>
</dbReference>
<accession>A0ABT7AI17</accession>
<sequence>MTLRETTIAALRRRVTLEAPVEAPDDAGGVARSWTPVARPWAAVSAMPAAEAGERHVADRPEIAVRRRLVLRWRPGVDGRLRLRDGERLYRILAAADPDGRRRRLVLTVEEVMP</sequence>
<reference evidence="1 2" key="1">
    <citation type="submission" date="2023-05" db="EMBL/GenBank/DDBJ databases">
        <title>Chelatococcus sp. nov., a moderately thermophilic bacterium isolated from hot spring microbial mat.</title>
        <authorList>
            <person name="Hu C.-J."/>
            <person name="Li W.-J."/>
        </authorList>
    </citation>
    <scope>NUCLEOTIDE SEQUENCE [LARGE SCALE GENOMIC DNA]</scope>
    <source>
        <strain evidence="1 2">SYSU G07232</strain>
    </source>
</reference>
<comment type="caution">
    <text evidence="1">The sequence shown here is derived from an EMBL/GenBank/DDBJ whole genome shotgun (WGS) entry which is preliminary data.</text>
</comment>
<evidence type="ECO:0000313" key="1">
    <source>
        <dbReference type="EMBL" id="MDJ1159030.1"/>
    </source>
</evidence>
<gene>
    <name evidence="1" type="ORF">QNA08_12365</name>
</gene>
<dbReference type="Gene3D" id="2.40.10.270">
    <property type="entry name" value="Bacteriophage SPP1 head-tail adaptor protein"/>
    <property type="match status" value="1"/>
</dbReference>
<dbReference type="EMBL" id="JASJEV010000007">
    <property type="protein sequence ID" value="MDJ1159030.1"/>
    <property type="molecule type" value="Genomic_DNA"/>
</dbReference>
<proteinExistence type="predicted"/>
<organism evidence="1 2">
    <name type="scientific">Chelatococcus albus</name>
    <dbReference type="NCBI Taxonomy" id="3047466"/>
    <lineage>
        <taxon>Bacteria</taxon>
        <taxon>Pseudomonadati</taxon>
        <taxon>Pseudomonadota</taxon>
        <taxon>Alphaproteobacteria</taxon>
        <taxon>Hyphomicrobiales</taxon>
        <taxon>Chelatococcaceae</taxon>
        <taxon>Chelatococcus</taxon>
    </lineage>
</organism>